<reference evidence="2 3" key="1">
    <citation type="submission" date="2018-12" db="EMBL/GenBank/DDBJ databases">
        <title>Sequencing of bacterial isolates from soil warming experiment in Harvard Forest, Massachusetts, USA.</title>
        <authorList>
            <person name="Deangelis K."/>
        </authorList>
    </citation>
    <scope>NUCLEOTIDE SEQUENCE [LARGE SCALE GENOMIC DNA]</scope>
    <source>
        <strain evidence="2 3">EB153</strain>
    </source>
</reference>
<protein>
    <recommendedName>
        <fullName evidence="4">Outer membrane lipoprotein-sorting protein</fullName>
    </recommendedName>
</protein>
<name>A0A3R9R578_9BACT</name>
<dbReference type="EMBL" id="RSDW01000001">
    <property type="protein sequence ID" value="RSL18250.1"/>
    <property type="molecule type" value="Genomic_DNA"/>
</dbReference>
<sequence length="268" mass="29788">MRWKLIPFLVTLTIFGVQAATPNASAQTDQTQNTPPTVVTRDGGTDEVLQSLNIPPIAKAPFSFMLETEWIRPLAEGGTWTLANRRRIARDSSGRVYQERWLLAPKGSKIKSRMSYIQIADPVNHTAMTCSARNHKCILEPYRETTEMLYKPSPERSGQLPNNDGTYTHERLGEDMVAGAPTIGMRDTTTLNIGVVGNDRPLSIVREFWYSEKLGFNLLSSLSDGRYGTQRFKVTELTQGEPEPSLFEMPSGYTMAESKPVASGVASQ</sequence>
<evidence type="ECO:0000313" key="2">
    <source>
        <dbReference type="EMBL" id="RSL18250.1"/>
    </source>
</evidence>
<dbReference type="Proteomes" id="UP000269669">
    <property type="component" value="Unassembled WGS sequence"/>
</dbReference>
<organism evidence="2 3">
    <name type="scientific">Edaphobacter aggregans</name>
    <dbReference type="NCBI Taxonomy" id="570835"/>
    <lineage>
        <taxon>Bacteria</taxon>
        <taxon>Pseudomonadati</taxon>
        <taxon>Acidobacteriota</taxon>
        <taxon>Terriglobia</taxon>
        <taxon>Terriglobales</taxon>
        <taxon>Acidobacteriaceae</taxon>
        <taxon>Edaphobacter</taxon>
    </lineage>
</organism>
<evidence type="ECO:0000313" key="3">
    <source>
        <dbReference type="Proteomes" id="UP000269669"/>
    </source>
</evidence>
<comment type="caution">
    <text evidence="2">The sequence shown here is derived from an EMBL/GenBank/DDBJ whole genome shotgun (WGS) entry which is preliminary data.</text>
</comment>
<keyword evidence="3" id="KW-1185">Reference proteome</keyword>
<dbReference type="AlphaFoldDB" id="A0A3R9R578"/>
<feature type="signal peptide" evidence="1">
    <location>
        <begin position="1"/>
        <end position="19"/>
    </location>
</feature>
<feature type="chain" id="PRO_5018764926" description="Outer membrane lipoprotein-sorting protein" evidence="1">
    <location>
        <begin position="20"/>
        <end position="268"/>
    </location>
</feature>
<dbReference type="OrthoDB" id="115149at2"/>
<keyword evidence="1" id="KW-0732">Signal</keyword>
<accession>A0A3R9R578</accession>
<dbReference type="RefSeq" id="WP_125486636.1">
    <property type="nucleotide sequence ID" value="NZ_RSDW01000001.1"/>
</dbReference>
<evidence type="ECO:0008006" key="4">
    <source>
        <dbReference type="Google" id="ProtNLM"/>
    </source>
</evidence>
<proteinExistence type="predicted"/>
<gene>
    <name evidence="2" type="ORF">EDE15_3811</name>
</gene>
<evidence type="ECO:0000256" key="1">
    <source>
        <dbReference type="SAM" id="SignalP"/>
    </source>
</evidence>